<evidence type="ECO:0000256" key="1">
    <source>
        <dbReference type="ARBA" id="ARBA00001974"/>
    </source>
</evidence>
<dbReference type="Proteomes" id="UP000189229">
    <property type="component" value="Unassembled WGS sequence"/>
</dbReference>
<comment type="caution">
    <text evidence="4">The sequence shown here is derived from an EMBL/GenBank/DDBJ whole genome shotgun (WGS) entry which is preliminary data.</text>
</comment>
<dbReference type="GO" id="GO:0004497">
    <property type="term" value="F:monooxygenase activity"/>
    <property type="evidence" value="ECO:0007669"/>
    <property type="project" value="UniProtKB-KW"/>
</dbReference>
<comment type="cofactor">
    <cofactor evidence="1">
        <name>FAD</name>
        <dbReference type="ChEBI" id="CHEBI:57692"/>
    </cofactor>
</comment>
<sequence>MVVIGSGSTAVTLVPALADSGAKHVTMLQRSPTYVMAEPDRDAVADRLNRWLPEDRAYAAVRWKNILQKAAFYWACRRWPQRMRARLIELARRQLPEGYDVNKHFGPQYNPWDQRLCIAPNGDLFRTIRQGRTEVVTDTIKRLTATGVLLDSGRELPADIIVTATGLNLQLFGGATVSIDGRPVDLARTMTYKGMMLSGVPNMAFTFGYTNASWTLKADLVSEFACRLLKYMDANGFGMVVAERPGSGVEERPFVEDFTPGYVLRVLEWMPRQGSRNPWRVNHNYLNDLWLIRHRKITDEGLRFATN</sequence>
<dbReference type="AlphaFoldDB" id="A0A1V3XS10"/>
<evidence type="ECO:0000256" key="3">
    <source>
        <dbReference type="ARBA" id="ARBA00023033"/>
    </source>
</evidence>
<evidence type="ECO:0000313" key="5">
    <source>
        <dbReference type="Proteomes" id="UP000189229"/>
    </source>
</evidence>
<evidence type="ECO:0000256" key="2">
    <source>
        <dbReference type="ARBA" id="ARBA00010139"/>
    </source>
</evidence>
<organism evidence="4 5">
    <name type="scientific">Mycobacterium kansasii</name>
    <dbReference type="NCBI Taxonomy" id="1768"/>
    <lineage>
        <taxon>Bacteria</taxon>
        <taxon>Bacillati</taxon>
        <taxon>Actinomycetota</taxon>
        <taxon>Actinomycetes</taxon>
        <taxon>Mycobacteriales</taxon>
        <taxon>Mycobacteriaceae</taxon>
        <taxon>Mycobacterium</taxon>
    </lineage>
</organism>
<proteinExistence type="inferred from homology"/>
<gene>
    <name evidence="4" type="ORF">BZL30_1161</name>
</gene>
<dbReference type="InterPro" id="IPR051820">
    <property type="entry name" value="FAD-binding_MO"/>
</dbReference>
<keyword evidence="3 4" id="KW-0503">Monooxygenase</keyword>
<evidence type="ECO:0000313" key="4">
    <source>
        <dbReference type="EMBL" id="OOK81969.1"/>
    </source>
</evidence>
<dbReference type="EC" id="1.14.13.-" evidence="4"/>
<dbReference type="FunFam" id="3.50.50.60:FF:000213">
    <property type="entry name" value="FAD-containing monooxygenase EthA"/>
    <property type="match status" value="1"/>
</dbReference>
<keyword evidence="4" id="KW-0560">Oxidoreductase</keyword>
<accession>A0A1V3XS10</accession>
<dbReference type="PANTHER" id="PTHR43872:SF1">
    <property type="entry name" value="MONOOXYGENASE, PUTATIVE (AFU_ORTHOLOGUE AFUA_8G02570)-RELATED"/>
    <property type="match status" value="1"/>
</dbReference>
<dbReference type="SUPFAM" id="SSF51905">
    <property type="entry name" value="FAD/NAD(P)-binding domain"/>
    <property type="match status" value="1"/>
</dbReference>
<dbReference type="PANTHER" id="PTHR43872">
    <property type="entry name" value="MONOOXYGENASE, PUTATIVE (AFU_ORTHOLOGUE AFUA_8G02570)-RELATED"/>
    <property type="match status" value="1"/>
</dbReference>
<protein>
    <submittedName>
        <fullName evidence="4">FAD-containing monooxygenase EthA</fullName>
        <ecNumber evidence="4">1.14.13.-</ecNumber>
    </submittedName>
</protein>
<name>A0A1V3XS10_MYCKA</name>
<reference evidence="4 5" key="1">
    <citation type="submission" date="2017-02" db="EMBL/GenBank/DDBJ databases">
        <title>Complete genome sequences of Mycobacterium kansasii strains isolated from rhesus macaques.</title>
        <authorList>
            <person name="Panda A."/>
            <person name="Nagaraj S."/>
            <person name="Zhao X."/>
            <person name="Tettelin H."/>
            <person name="Detolla L.J."/>
        </authorList>
    </citation>
    <scope>NUCLEOTIDE SEQUENCE [LARGE SCALE GENOMIC DNA]</scope>
    <source>
        <strain evidence="4 5">11-3813</strain>
    </source>
</reference>
<dbReference type="InterPro" id="IPR036188">
    <property type="entry name" value="FAD/NAD-bd_sf"/>
</dbReference>
<comment type="similarity">
    <text evidence="2">Belongs to the FAD-binding monooxygenase family.</text>
</comment>
<dbReference type="EMBL" id="MVBM01000001">
    <property type="protein sequence ID" value="OOK81969.1"/>
    <property type="molecule type" value="Genomic_DNA"/>
</dbReference>
<dbReference type="Gene3D" id="3.50.50.60">
    <property type="entry name" value="FAD/NAD(P)-binding domain"/>
    <property type="match status" value="2"/>
</dbReference>